<keyword evidence="6 7" id="KW-0472">Membrane</keyword>
<proteinExistence type="inferred from homology"/>
<evidence type="ECO:0000256" key="3">
    <source>
        <dbReference type="ARBA" id="ARBA00022475"/>
    </source>
</evidence>
<keyword evidence="5 7" id="KW-1133">Transmembrane helix</keyword>
<evidence type="ECO:0000256" key="2">
    <source>
        <dbReference type="ARBA" id="ARBA00009784"/>
    </source>
</evidence>
<comment type="caution">
    <text evidence="8">The sequence shown here is derived from an EMBL/GenBank/DDBJ whole genome shotgun (WGS) entry which is preliminary data.</text>
</comment>
<dbReference type="PANTHER" id="PTHR33508">
    <property type="entry name" value="UPF0056 MEMBRANE PROTEIN YHCE"/>
    <property type="match status" value="1"/>
</dbReference>
<feature type="transmembrane region" description="Helical" evidence="7">
    <location>
        <begin position="175"/>
        <end position="192"/>
    </location>
</feature>
<feature type="transmembrane region" description="Helical" evidence="7">
    <location>
        <begin position="43"/>
        <end position="61"/>
    </location>
</feature>
<gene>
    <name evidence="8" type="ORF">V6255_15190</name>
</gene>
<accession>A0ABU9HF04</accession>
<feature type="transmembrane region" description="Helical" evidence="7">
    <location>
        <begin position="6"/>
        <end position="31"/>
    </location>
</feature>
<dbReference type="NCBIfam" id="TIGR00427">
    <property type="entry name" value="NAAT family transporter"/>
    <property type="match status" value="1"/>
</dbReference>
<evidence type="ECO:0000313" key="9">
    <source>
        <dbReference type="Proteomes" id="UP001366060"/>
    </source>
</evidence>
<dbReference type="InterPro" id="IPR002771">
    <property type="entry name" value="Multi_antbiot-R_MarC"/>
</dbReference>
<organism evidence="8 9">
    <name type="scientific">Psychromonas arctica</name>
    <dbReference type="NCBI Taxonomy" id="168275"/>
    <lineage>
        <taxon>Bacteria</taxon>
        <taxon>Pseudomonadati</taxon>
        <taxon>Pseudomonadota</taxon>
        <taxon>Gammaproteobacteria</taxon>
        <taxon>Alteromonadales</taxon>
        <taxon>Psychromonadaceae</taxon>
        <taxon>Psychromonas</taxon>
    </lineage>
</organism>
<sequence>MDVTFPIFSTAFLIFFILDPLGNVPLLLSILKNIDKQKHSKIIIREMLIGLLILIVFLFFGEQFLSLFHLQTQAITIAGGIIFFVISLKMIFPSADGGDLFVMKKGDEPLIVPIAVPMIAGPAALATLLVLAKTNAEHSGALFLSLLLAWSMSAVVLLCSPYLYKLLKEKGLTALERLMGMLLLIMSVQMFIDGIRSLLPTLV</sequence>
<evidence type="ECO:0000313" key="8">
    <source>
        <dbReference type="EMBL" id="MEL0660483.1"/>
    </source>
</evidence>
<evidence type="ECO:0000256" key="4">
    <source>
        <dbReference type="ARBA" id="ARBA00022692"/>
    </source>
</evidence>
<evidence type="ECO:0000256" key="6">
    <source>
        <dbReference type="ARBA" id="ARBA00023136"/>
    </source>
</evidence>
<dbReference type="RefSeq" id="WP_341628926.1">
    <property type="nucleotide sequence ID" value="NZ_JBAKBA010000044.1"/>
</dbReference>
<comment type="subcellular location">
    <subcellularLocation>
        <location evidence="1 7">Cell membrane</location>
        <topology evidence="1 7">Multi-pass membrane protein</topology>
    </subcellularLocation>
</comment>
<feature type="transmembrane region" description="Helical" evidence="7">
    <location>
        <begin position="143"/>
        <end position="163"/>
    </location>
</feature>
<protein>
    <recommendedName>
        <fullName evidence="7">UPF0056 membrane protein</fullName>
    </recommendedName>
</protein>
<comment type="similarity">
    <text evidence="2 7">Belongs to the UPF0056 (MarC) family.</text>
</comment>
<reference evidence="8 9" key="1">
    <citation type="submission" date="2024-02" db="EMBL/GenBank/DDBJ databases">
        <title>Bacteria isolated from the canopy kelp, Nereocystis luetkeana.</title>
        <authorList>
            <person name="Pfister C.A."/>
            <person name="Younker I.T."/>
            <person name="Light S.H."/>
        </authorList>
    </citation>
    <scope>NUCLEOTIDE SEQUENCE [LARGE SCALE GENOMIC DNA]</scope>
    <source>
        <strain evidence="8 9">TI.2.07</strain>
    </source>
</reference>
<keyword evidence="4 7" id="KW-0812">Transmembrane</keyword>
<dbReference type="EMBL" id="JBAKBA010000044">
    <property type="protein sequence ID" value="MEL0660483.1"/>
    <property type="molecule type" value="Genomic_DNA"/>
</dbReference>
<evidence type="ECO:0000256" key="1">
    <source>
        <dbReference type="ARBA" id="ARBA00004651"/>
    </source>
</evidence>
<keyword evidence="3" id="KW-1003">Cell membrane</keyword>
<feature type="transmembrane region" description="Helical" evidence="7">
    <location>
        <begin position="109"/>
        <end position="131"/>
    </location>
</feature>
<dbReference type="Pfam" id="PF01914">
    <property type="entry name" value="MarC"/>
    <property type="match status" value="1"/>
</dbReference>
<dbReference type="Proteomes" id="UP001366060">
    <property type="component" value="Unassembled WGS sequence"/>
</dbReference>
<keyword evidence="9" id="KW-1185">Reference proteome</keyword>
<name>A0ABU9HF04_9GAMM</name>
<feature type="transmembrane region" description="Helical" evidence="7">
    <location>
        <begin position="67"/>
        <end position="88"/>
    </location>
</feature>
<evidence type="ECO:0000256" key="5">
    <source>
        <dbReference type="ARBA" id="ARBA00022989"/>
    </source>
</evidence>
<evidence type="ECO:0000256" key="7">
    <source>
        <dbReference type="RuleBase" id="RU362048"/>
    </source>
</evidence>
<dbReference type="PANTHER" id="PTHR33508:SF10">
    <property type="entry name" value="UPF0056 INNER MEMBRANE PROTEIN YHGN"/>
    <property type="match status" value="1"/>
</dbReference>